<keyword evidence="8" id="KW-0539">Nucleus</keyword>
<keyword evidence="3" id="KW-0853">WD repeat</keyword>
<evidence type="ECO:0000313" key="12">
    <source>
        <dbReference type="Proteomes" id="UP000327013"/>
    </source>
</evidence>
<dbReference type="GO" id="GO:0032040">
    <property type="term" value="C:small-subunit processome"/>
    <property type="evidence" value="ECO:0007669"/>
    <property type="project" value="TreeGrafter"/>
</dbReference>
<keyword evidence="6" id="KW-0010">Activator</keyword>
<gene>
    <name evidence="11" type="ORF">FH972_022891</name>
</gene>
<evidence type="ECO:0000256" key="9">
    <source>
        <dbReference type="ARBA" id="ARBA00061274"/>
    </source>
</evidence>
<protein>
    <submittedName>
        <fullName evidence="11">Uncharacterized protein</fullName>
    </submittedName>
</protein>
<evidence type="ECO:0000256" key="1">
    <source>
        <dbReference type="ARBA" id="ARBA00004604"/>
    </source>
</evidence>
<dbReference type="FunFam" id="1.10.20.10:FF:000023">
    <property type="entry name" value="transcription initiation protein SPT3 homolog"/>
    <property type="match status" value="1"/>
</dbReference>
<organism evidence="11 12">
    <name type="scientific">Carpinus fangiana</name>
    <dbReference type="NCBI Taxonomy" id="176857"/>
    <lineage>
        <taxon>Eukaryota</taxon>
        <taxon>Viridiplantae</taxon>
        <taxon>Streptophyta</taxon>
        <taxon>Embryophyta</taxon>
        <taxon>Tracheophyta</taxon>
        <taxon>Spermatophyta</taxon>
        <taxon>Magnoliopsida</taxon>
        <taxon>eudicotyledons</taxon>
        <taxon>Gunneridae</taxon>
        <taxon>Pentapetalae</taxon>
        <taxon>rosids</taxon>
        <taxon>fabids</taxon>
        <taxon>Fagales</taxon>
        <taxon>Betulaceae</taxon>
        <taxon>Carpinus</taxon>
    </lineage>
</organism>
<dbReference type="InterPro" id="IPR036322">
    <property type="entry name" value="WD40_repeat_dom_sf"/>
</dbReference>
<keyword evidence="2" id="KW-0698">rRNA processing</keyword>
<feature type="compositionally biased region" description="Polar residues" evidence="10">
    <location>
        <begin position="86"/>
        <end position="95"/>
    </location>
</feature>
<dbReference type="PANTHER" id="PTHR18359">
    <property type="entry name" value="WD-REPEAT PROTEIN-RELATED"/>
    <property type="match status" value="1"/>
</dbReference>
<evidence type="ECO:0000256" key="4">
    <source>
        <dbReference type="ARBA" id="ARBA00022737"/>
    </source>
</evidence>
<dbReference type="OrthoDB" id="1935146at2759"/>
<keyword evidence="12" id="KW-1185">Reference proteome</keyword>
<dbReference type="Proteomes" id="UP000327013">
    <property type="component" value="Unassembled WGS sequence"/>
</dbReference>
<feature type="region of interest" description="Disordered" evidence="10">
    <location>
        <begin position="1"/>
        <end position="145"/>
    </location>
</feature>
<comment type="subcellular location">
    <subcellularLocation>
        <location evidence="1">Nucleus</location>
        <location evidence="1">Nucleolus</location>
    </subcellularLocation>
</comment>
<dbReference type="Pfam" id="PF02269">
    <property type="entry name" value="TFIID-18kDa"/>
    <property type="match status" value="1"/>
</dbReference>
<evidence type="ECO:0000256" key="8">
    <source>
        <dbReference type="ARBA" id="ARBA00023242"/>
    </source>
</evidence>
<feature type="compositionally biased region" description="Acidic residues" evidence="10">
    <location>
        <begin position="220"/>
        <end position="231"/>
    </location>
</feature>
<dbReference type="GO" id="GO:0006364">
    <property type="term" value="P:rRNA processing"/>
    <property type="evidence" value="ECO:0007669"/>
    <property type="project" value="UniProtKB-KW"/>
</dbReference>
<dbReference type="EMBL" id="VIBQ01000013">
    <property type="protein sequence ID" value="KAB8345836.1"/>
    <property type="molecule type" value="Genomic_DNA"/>
</dbReference>
<evidence type="ECO:0000256" key="3">
    <source>
        <dbReference type="ARBA" id="ARBA00022574"/>
    </source>
</evidence>
<feature type="compositionally biased region" description="Basic and acidic residues" evidence="10">
    <location>
        <begin position="41"/>
        <end position="51"/>
    </location>
</feature>
<dbReference type="InterPro" id="IPR003195">
    <property type="entry name" value="TFIID_TAF13"/>
</dbReference>
<dbReference type="GO" id="GO:0006366">
    <property type="term" value="P:transcription by RNA polymerase II"/>
    <property type="evidence" value="ECO:0007669"/>
    <property type="project" value="InterPro"/>
</dbReference>
<dbReference type="GO" id="GO:0006357">
    <property type="term" value="P:regulation of transcription by RNA polymerase II"/>
    <property type="evidence" value="ECO:0007669"/>
    <property type="project" value="UniProtKB-ARBA"/>
</dbReference>
<reference evidence="11 12" key="1">
    <citation type="submission" date="2019-06" db="EMBL/GenBank/DDBJ databases">
        <title>A chromosomal-level reference genome of Carpinus fangiana (Coryloideae, Betulaceae).</title>
        <authorList>
            <person name="Yang X."/>
            <person name="Wang Z."/>
            <person name="Zhang L."/>
            <person name="Hao G."/>
            <person name="Liu J."/>
            <person name="Yang Y."/>
        </authorList>
    </citation>
    <scope>NUCLEOTIDE SEQUENCE [LARGE SCALE GENOMIC DNA]</scope>
    <source>
        <strain evidence="11">Cfa_2016G</strain>
        <tissue evidence="11">Leaf</tissue>
    </source>
</reference>
<feature type="compositionally biased region" description="Low complexity" evidence="10">
    <location>
        <begin position="859"/>
        <end position="870"/>
    </location>
</feature>
<feature type="region of interest" description="Disordered" evidence="10">
    <location>
        <begin position="187"/>
        <end position="231"/>
    </location>
</feature>
<dbReference type="InterPro" id="IPR009072">
    <property type="entry name" value="Histone-fold"/>
</dbReference>
<dbReference type="InterPro" id="IPR045161">
    <property type="entry name" value="Utp18"/>
</dbReference>
<accession>A0A5N6KTJ6</accession>
<evidence type="ECO:0000256" key="10">
    <source>
        <dbReference type="SAM" id="MobiDB-lite"/>
    </source>
</evidence>
<dbReference type="PANTHER" id="PTHR18359:SF0">
    <property type="entry name" value="U3 SMALL NUCLEOLAR RNA-ASSOCIATED PROTEIN 18 HOMOLOG"/>
    <property type="match status" value="1"/>
</dbReference>
<feature type="region of interest" description="Disordered" evidence="10">
    <location>
        <begin position="857"/>
        <end position="885"/>
    </location>
</feature>
<dbReference type="Gene3D" id="1.10.20.10">
    <property type="entry name" value="Histone, subunit A"/>
    <property type="match status" value="1"/>
</dbReference>
<dbReference type="GO" id="GO:0034388">
    <property type="term" value="C:Pwp2p-containing subcomplex of 90S preribosome"/>
    <property type="evidence" value="ECO:0007669"/>
    <property type="project" value="TreeGrafter"/>
</dbReference>
<feature type="region of interest" description="Disordered" evidence="10">
    <location>
        <begin position="1768"/>
        <end position="1807"/>
    </location>
</feature>
<feature type="region of interest" description="Disordered" evidence="10">
    <location>
        <begin position="1658"/>
        <end position="1685"/>
    </location>
</feature>
<feature type="compositionally biased region" description="Basic and acidic residues" evidence="10">
    <location>
        <begin position="1776"/>
        <end position="1797"/>
    </location>
</feature>
<dbReference type="CDD" id="cd22926">
    <property type="entry name" value="HFD_SPT3"/>
    <property type="match status" value="1"/>
</dbReference>
<dbReference type="SUPFAM" id="SSF50978">
    <property type="entry name" value="WD40 repeat-like"/>
    <property type="match status" value="1"/>
</dbReference>
<name>A0A5N6KTJ6_9ROSI</name>
<evidence type="ECO:0000256" key="6">
    <source>
        <dbReference type="ARBA" id="ARBA00023159"/>
    </source>
</evidence>
<keyword evidence="5" id="KW-0805">Transcription regulation</keyword>
<dbReference type="CDD" id="cd18186">
    <property type="entry name" value="BTB_POZ_ZBTB_KLHL-like"/>
    <property type="match status" value="1"/>
</dbReference>
<dbReference type="GO" id="GO:0046982">
    <property type="term" value="F:protein heterodimerization activity"/>
    <property type="evidence" value="ECO:0007669"/>
    <property type="project" value="InterPro"/>
</dbReference>
<comment type="similarity">
    <text evidence="9">Belongs to the SPT3 family.</text>
</comment>
<dbReference type="InterPro" id="IPR015943">
    <property type="entry name" value="WD40/YVTN_repeat-like_dom_sf"/>
</dbReference>
<keyword evidence="4" id="KW-0677">Repeat</keyword>
<dbReference type="GO" id="GO:0000124">
    <property type="term" value="C:SAGA complex"/>
    <property type="evidence" value="ECO:0007669"/>
    <property type="project" value="UniProtKB-ARBA"/>
</dbReference>
<evidence type="ECO:0000256" key="7">
    <source>
        <dbReference type="ARBA" id="ARBA00023163"/>
    </source>
</evidence>
<evidence type="ECO:0000313" key="11">
    <source>
        <dbReference type="EMBL" id="KAB8345836.1"/>
    </source>
</evidence>
<proteinExistence type="inferred from homology"/>
<dbReference type="Gene3D" id="2.130.10.10">
    <property type="entry name" value="YVTN repeat-like/Quinoprotein amine dehydrogenase"/>
    <property type="match status" value="1"/>
</dbReference>
<feature type="compositionally biased region" description="Basic and acidic residues" evidence="10">
    <location>
        <begin position="976"/>
        <end position="988"/>
    </location>
</feature>
<comment type="caution">
    <text evidence="11">The sequence shown here is derived from an EMBL/GenBank/DDBJ whole genome shotgun (WGS) entry which is preliminary data.</text>
</comment>
<feature type="region of interest" description="Disordered" evidence="10">
    <location>
        <begin position="976"/>
        <end position="1021"/>
    </location>
</feature>
<evidence type="ECO:0000256" key="2">
    <source>
        <dbReference type="ARBA" id="ARBA00022552"/>
    </source>
</evidence>
<evidence type="ECO:0000256" key="5">
    <source>
        <dbReference type="ARBA" id="ARBA00023015"/>
    </source>
</evidence>
<feature type="region of interest" description="Disordered" evidence="10">
    <location>
        <begin position="1584"/>
        <end position="1612"/>
    </location>
</feature>
<sequence length="1826" mass="203412">MSSAPDNTGAEELEQEWDGVSNEGTPQSDNVSEDSNEEDHDLMSDVEPPKDETEEELEKLVFGDGAGFRDEIHRFAAQGEDDQDLLDSTHTNNDNALAGIQDSDLFFLDNGPSKPADLTAMPDDDEDDRTARYGGAQPAWEDSDDDRMTISLMAAPRLRKLRNFDGEDVISSKEYTRRLRREYQALQPAPQWAKWDSQASRKRRRQSGGGSGDEQSGSDMDLDDDDDDDEEYSAQPLAKLLRSSQSLTRSANGLHTGKRIKLRSEVVAIERMKDIGPTQPHAITCLSIHPTLPLMLSSGLSSTLYLHHLQPRPTPPDPANPLITSLHLKHTPITTATFSPRPTTNTPSTTDPKIYLSSRRRYFHTWNLPTGQITKTTRITGEQASTQRSFETLKASPCGRYLGLLGTTKKGGGVVNILDASTTQWIAQARVESRKGVADFVWWSDGRGMCIAGRDGEISEWSIEARRVLCRWTDEGQVGATVISLGGTTPYANASRKKGAPGLLLGPDRYIATGSTSGIVNIYDRSAWAGNPNESTLPPTHPTPLRTLSNLVTQISHLVFSPCGQILVMSSRWKRDALRLVHLPSCAVYKNWPTSKTPLGRISAVALGEWTDYAGAGGEERKGLVLAVGNEQGVLRGWEITGKLRQGATDHLLGLAAHSGNTNGQTFFTVDSLTPRIFRFNHLLCTLRSSHVPRWFKDLPAPRQIFQALLLDLDIHEHQSMKSHVAILLYPVVKARGAPVIEEEDHGHRLSKIVQLQAGAANGIHDGGIVNCMHWDGELARPQDEICVCCGAERIANYEESYVFGKIKRKSSGVCVGDCQAWRLWRSGSATRSTAREHFSRASSFWRFNQTSHLKERSSSSCGHSSCNTSVEPGHGGCEVSTMGDNGRITEKSAKYRTEIQQMMFVSGETSDPSPETTTVVEDIVQQQVKEMLYQSTLLANRAGVRAIGIEHLMFLIRHDKAKVSRLKTFLSWKDVRKSAKDSDDKPGGGDPATDLAPEDIGGGGPGGPTNPADAAAKGMNKHKKAKVRLPWDVSSFYNIQLPEREDDEADEEDEEMTTATLQRLKNADERTKNMTKLEYVHWSECRQASFTFRKGKRFREWAGFGVVTDSKPNDDIVDILGFLTFEIVQTLTEEALKVKQADDAYIKASGMTAGEDGNTRKRKREMGGLFERSEEERTPIQPNHVREAFRRLQEPDLRTKRMSFTNRVPPRRTLKRACHVLFAQSAFRIPIFLPPLPPLFSTNITGKMSGIMLETVVIKYETFHLPACKQQGLCLCDVFSHFNSTHFSDFEIHAGDRVFYVHRIESQTRSITLPEPVAIVEAMLMMMYGASPERWRRSIRDNPQGLRKIAENATESELQRIATPTMTSDGKINRSSHYSSLENGILIIPSEVSDFHLFELRHLVLLLRAVEKYMLEDFDKAIVRTFKILLQDCWFSRGLVQIFKMINDGCTHEDYDPLLDICARGIAQRMNYLSWDSNFMAILGPEMPHMISLIMRNMMEADTIHLHAEYRFASDEAACWCQSPECRRMRGASLQEGSRFNGKEESTNTHRAKMSTEQCLAISLDIWNEPLQCHNDWYAAETDDKKEKSNQPADRQMWHGGSTTKALPGNCGAEKNKECAIDEEIQDVVEIVLTGSFGKPTIVGKRNAGRKCHKEVVEPKSAGHANGENGQQQIKDNKSRWTDQPAVIREATLPDDGEEEPVFSGVSSGRGVENLQSNIKKRKSNAIIAPALCRKKILDSPRDARTEMAVPNDGRCEHWVCGSEAGGNGQSRGEVCLEDKVDKSSADEPAKRHDWTQHPQETGPVARDVVSGKLDANGKNLQPSN</sequence>
<feature type="compositionally biased region" description="Acidic residues" evidence="10">
    <location>
        <begin position="31"/>
        <end position="40"/>
    </location>
</feature>
<dbReference type="SUPFAM" id="SSF47113">
    <property type="entry name" value="Histone-fold"/>
    <property type="match status" value="2"/>
</dbReference>
<keyword evidence="7" id="KW-0804">Transcription</keyword>